<reference evidence="9 11" key="1">
    <citation type="submission" date="2018-09" db="EMBL/GenBank/DDBJ databases">
        <title>Murine metabolic-syndrome-specific gut microbial biobank.</title>
        <authorList>
            <person name="Liu C."/>
        </authorList>
    </citation>
    <scope>NUCLEOTIDE SEQUENCE [LARGE SCALE GENOMIC DNA]</scope>
    <source>
        <strain evidence="9 11">C-30</strain>
    </source>
</reference>
<keyword evidence="3" id="KW-1003">Cell membrane</keyword>
<keyword evidence="6 7" id="KW-0472">Membrane</keyword>
<dbReference type="Proteomes" id="UP000306855">
    <property type="component" value="Unassembled WGS sequence"/>
</dbReference>
<feature type="transmembrane region" description="Helical" evidence="7">
    <location>
        <begin position="139"/>
        <end position="161"/>
    </location>
</feature>
<reference evidence="10 12" key="2">
    <citation type="submission" date="2019-04" db="EMBL/GenBank/DDBJ databases">
        <title>Microbes associate with the intestines of laboratory mice.</title>
        <authorList>
            <person name="Navarre W."/>
            <person name="Wong E."/>
            <person name="Huang K."/>
            <person name="Tropini C."/>
            <person name="Ng K."/>
            <person name="Yu B."/>
        </authorList>
    </citation>
    <scope>NUCLEOTIDE SEQUENCE [LARGE SCALE GENOMIC DNA]</scope>
    <source>
        <strain evidence="10 12">NM26_J9</strain>
    </source>
</reference>
<evidence type="ECO:0000256" key="6">
    <source>
        <dbReference type="ARBA" id="ARBA00023136"/>
    </source>
</evidence>
<dbReference type="Gene3D" id="1.10.1760.20">
    <property type="match status" value="1"/>
</dbReference>
<protein>
    <submittedName>
        <fullName evidence="9">Cobalt transporter CbiM</fullName>
    </submittedName>
</protein>
<dbReference type="OrthoDB" id="9809846at2"/>
<evidence type="ECO:0000259" key="8">
    <source>
        <dbReference type="Pfam" id="PF13190"/>
    </source>
</evidence>
<evidence type="ECO:0000256" key="3">
    <source>
        <dbReference type="ARBA" id="ARBA00022475"/>
    </source>
</evidence>
<dbReference type="NCBIfam" id="NF008873">
    <property type="entry name" value="PRK11909.1"/>
    <property type="match status" value="1"/>
</dbReference>
<dbReference type="Proteomes" id="UP000289316">
    <property type="component" value="Unassembled WGS sequence"/>
</dbReference>
<evidence type="ECO:0000256" key="7">
    <source>
        <dbReference type="SAM" id="Phobius"/>
    </source>
</evidence>
<dbReference type="Pfam" id="PF13190">
    <property type="entry name" value="PDGLE"/>
    <property type="match status" value="1"/>
</dbReference>
<dbReference type="RefSeq" id="WP_004050873.1">
    <property type="nucleotide sequence ID" value="NZ_CABIVU010000080.1"/>
</dbReference>
<accession>A0A4Q2AKU5</accession>
<dbReference type="NCBIfam" id="NF005598">
    <property type="entry name" value="PRK07331.1"/>
    <property type="match status" value="1"/>
</dbReference>
<evidence type="ECO:0000256" key="5">
    <source>
        <dbReference type="ARBA" id="ARBA00022989"/>
    </source>
</evidence>
<comment type="subcellular location">
    <subcellularLocation>
        <location evidence="1">Cell membrane</location>
        <topology evidence="1">Multi-pass membrane protein</topology>
    </subcellularLocation>
</comment>
<feature type="transmembrane region" description="Helical" evidence="7">
    <location>
        <begin position="238"/>
        <end position="261"/>
    </location>
</feature>
<dbReference type="EMBL" id="QZFR01000084">
    <property type="protein sequence ID" value="RXV70067.1"/>
    <property type="molecule type" value="Genomic_DNA"/>
</dbReference>
<keyword evidence="4 7" id="KW-0812">Transmembrane</keyword>
<proteinExistence type="predicted"/>
<dbReference type="PANTHER" id="PTHR34229">
    <property type="entry name" value="METAL TRANSPORT PROTEIN HI_1621-RELATED"/>
    <property type="match status" value="1"/>
</dbReference>
<evidence type="ECO:0000313" key="10">
    <source>
        <dbReference type="EMBL" id="TGY53419.1"/>
    </source>
</evidence>
<dbReference type="EMBL" id="SRYK01000061">
    <property type="protein sequence ID" value="TGY53419.1"/>
    <property type="molecule type" value="Genomic_DNA"/>
</dbReference>
<evidence type="ECO:0000313" key="9">
    <source>
        <dbReference type="EMBL" id="RXV70067.1"/>
    </source>
</evidence>
<feature type="domain" description="PDGLE" evidence="8">
    <location>
        <begin position="240"/>
        <end position="330"/>
    </location>
</feature>
<evidence type="ECO:0000313" key="12">
    <source>
        <dbReference type="Proteomes" id="UP000306855"/>
    </source>
</evidence>
<evidence type="ECO:0000256" key="1">
    <source>
        <dbReference type="ARBA" id="ARBA00004651"/>
    </source>
</evidence>
<keyword evidence="2" id="KW-0813">Transport</keyword>
<evidence type="ECO:0000256" key="4">
    <source>
        <dbReference type="ARBA" id="ARBA00022692"/>
    </source>
</evidence>
<dbReference type="AlphaFoldDB" id="A0A4Q2AKU5"/>
<comment type="caution">
    <text evidence="9">The sequence shown here is derived from an EMBL/GenBank/DDBJ whole genome shotgun (WGS) entry which is preliminary data.</text>
</comment>
<evidence type="ECO:0000256" key="2">
    <source>
        <dbReference type="ARBA" id="ARBA00022448"/>
    </source>
</evidence>
<feature type="transmembrane region" description="Helical" evidence="7">
    <location>
        <begin position="308"/>
        <end position="329"/>
    </location>
</feature>
<gene>
    <name evidence="9" type="primary">cbiM</name>
    <name evidence="9" type="ORF">D6C19_09465</name>
    <name evidence="10" type="ORF">E5340_09490</name>
</gene>
<feature type="transmembrane region" description="Helical" evidence="7">
    <location>
        <begin position="105"/>
        <end position="127"/>
    </location>
</feature>
<keyword evidence="5 7" id="KW-1133">Transmembrane helix</keyword>
<feature type="transmembrane region" description="Helical" evidence="7">
    <location>
        <begin position="74"/>
        <end position="99"/>
    </location>
</feature>
<organism evidence="9 11">
    <name type="scientific">Ligilactobacillus murinus</name>
    <dbReference type="NCBI Taxonomy" id="1622"/>
    <lineage>
        <taxon>Bacteria</taxon>
        <taxon>Bacillati</taxon>
        <taxon>Bacillota</taxon>
        <taxon>Bacilli</taxon>
        <taxon>Lactobacillales</taxon>
        <taxon>Lactobacillaceae</taxon>
        <taxon>Ligilactobacillus</taxon>
    </lineage>
</organism>
<dbReference type="Pfam" id="PF01891">
    <property type="entry name" value="CbiM"/>
    <property type="match status" value="1"/>
</dbReference>
<dbReference type="GO" id="GO:0000041">
    <property type="term" value="P:transition metal ion transport"/>
    <property type="evidence" value="ECO:0007669"/>
    <property type="project" value="InterPro"/>
</dbReference>
<dbReference type="InterPro" id="IPR002751">
    <property type="entry name" value="CbiM/NikMN"/>
</dbReference>
<name>A0A4Q2AKU5_9LACO</name>
<dbReference type="InterPro" id="IPR025937">
    <property type="entry name" value="PDGLE_dom"/>
</dbReference>
<evidence type="ECO:0000313" key="11">
    <source>
        <dbReference type="Proteomes" id="UP000289316"/>
    </source>
</evidence>
<dbReference type="GO" id="GO:0005886">
    <property type="term" value="C:plasma membrane"/>
    <property type="evidence" value="ECO:0007669"/>
    <property type="project" value="UniProtKB-SubCell"/>
</dbReference>
<dbReference type="PANTHER" id="PTHR34229:SF1">
    <property type="entry name" value="METAL TRANSPORT PROTEIN HI_1621-RELATED"/>
    <property type="match status" value="1"/>
</dbReference>
<sequence length="339" mass="35613">MHIPDNYLSPATCGVMFAAATPVLAISLSKTKQQLSKNRELAPMLGICASLSFLVMMFNVPIPGGTTAHAVGATLLAILVGPYAASVAVTVALLLQAFLFGDGGLLALGANIFNMAVVMPFVGYGIYSLLRKYGHEKLGVILGSYLGINAAALLAGIELGLQPIIAVNASGQPLYNPYPLAISIPAMLFAHLLVAGVVEAFFTYAVYAFVKKVAPAELYTPSRATSKEASKMALGFKYFYYLIGAMIVLSPLGLLASGTAWGEWDSSELLSNMHNEHLGSTLPTGMAHGMNFNALFGDYTVPGTTISLGYILSAITAVLVFLVLGKILMAVGKSNEHAN</sequence>
<feature type="transmembrane region" description="Helical" evidence="7">
    <location>
        <begin position="181"/>
        <end position="210"/>
    </location>
</feature>
<feature type="transmembrane region" description="Helical" evidence="7">
    <location>
        <begin position="41"/>
        <end position="62"/>
    </location>
</feature>